<dbReference type="InterPro" id="IPR044595">
    <property type="entry name" value="KMD1-4"/>
</dbReference>
<proteinExistence type="predicted"/>
<dbReference type="InterPro" id="IPR006652">
    <property type="entry name" value="Kelch_1"/>
</dbReference>
<comment type="caution">
    <text evidence="1">The sequence shown here is derived from an EMBL/GenBank/DDBJ whole genome shotgun (WGS) entry which is preliminary data.</text>
</comment>
<organism evidence="1 2">
    <name type="scientific">Papaver nudicaule</name>
    <name type="common">Iceland poppy</name>
    <dbReference type="NCBI Taxonomy" id="74823"/>
    <lineage>
        <taxon>Eukaryota</taxon>
        <taxon>Viridiplantae</taxon>
        <taxon>Streptophyta</taxon>
        <taxon>Embryophyta</taxon>
        <taxon>Tracheophyta</taxon>
        <taxon>Spermatophyta</taxon>
        <taxon>Magnoliopsida</taxon>
        <taxon>Ranunculales</taxon>
        <taxon>Papaveraceae</taxon>
        <taxon>Papaveroideae</taxon>
        <taxon>Papaver</taxon>
    </lineage>
</organism>
<name>A0AA41SAX0_PAPNU</name>
<accession>A0AA41SAX0</accession>
<dbReference type="Gene3D" id="2.120.10.80">
    <property type="entry name" value="Kelch-type beta propeller"/>
    <property type="match status" value="1"/>
</dbReference>
<reference evidence="1" key="1">
    <citation type="submission" date="2022-03" db="EMBL/GenBank/DDBJ databases">
        <title>A functionally conserved STORR gene fusion in Papaver species that diverged 16.8 million years ago.</title>
        <authorList>
            <person name="Catania T."/>
        </authorList>
    </citation>
    <scope>NUCLEOTIDE SEQUENCE</scope>
    <source>
        <strain evidence="1">S-191538</strain>
    </source>
</reference>
<evidence type="ECO:0000313" key="2">
    <source>
        <dbReference type="Proteomes" id="UP001177140"/>
    </source>
</evidence>
<evidence type="ECO:0000313" key="1">
    <source>
        <dbReference type="EMBL" id="MCL7036144.1"/>
    </source>
</evidence>
<gene>
    <name evidence="1" type="ORF">MKW94_016117</name>
</gene>
<keyword evidence="2" id="KW-1185">Reference proteome</keyword>
<dbReference type="Pfam" id="PF01344">
    <property type="entry name" value="Kelch_1"/>
    <property type="match status" value="1"/>
</dbReference>
<dbReference type="GO" id="GO:2000762">
    <property type="term" value="P:regulation of phenylpropanoid metabolic process"/>
    <property type="evidence" value="ECO:0007669"/>
    <property type="project" value="InterPro"/>
</dbReference>
<dbReference type="AlphaFoldDB" id="A0AA41SAX0"/>
<protein>
    <submittedName>
        <fullName evidence="1">Uncharacterized protein</fullName>
    </submittedName>
</protein>
<sequence length="105" mass="12088">MIFIAGGHDESKNAWAYDLRNDEWSELAQLSEERYECEGIVVGNEFWVVSGYGTEHQGRFEASAECYQLGTGEWKRVEEAWTVGNIEYTKGWDLVLCFQPISTRL</sequence>
<dbReference type="SUPFAM" id="SSF117281">
    <property type="entry name" value="Kelch motif"/>
    <property type="match status" value="1"/>
</dbReference>
<dbReference type="InterPro" id="IPR015915">
    <property type="entry name" value="Kelch-typ_b-propeller"/>
</dbReference>
<dbReference type="GO" id="GO:0080037">
    <property type="term" value="P:negative regulation of cytokinin-activated signaling pathway"/>
    <property type="evidence" value="ECO:0007669"/>
    <property type="project" value="InterPro"/>
</dbReference>
<dbReference type="SMART" id="SM00612">
    <property type="entry name" value="Kelch"/>
    <property type="match status" value="1"/>
</dbReference>
<dbReference type="PANTHER" id="PTHR46407:SF4">
    <property type="entry name" value="F-BOX DOMAIN-CONTAINING PROTEIN"/>
    <property type="match status" value="1"/>
</dbReference>
<dbReference type="EMBL" id="JAJJMA010164745">
    <property type="protein sequence ID" value="MCL7036144.1"/>
    <property type="molecule type" value="Genomic_DNA"/>
</dbReference>
<dbReference type="PANTHER" id="PTHR46407">
    <property type="entry name" value="OS02G0208700 PROTEIN"/>
    <property type="match status" value="1"/>
</dbReference>
<dbReference type="Proteomes" id="UP001177140">
    <property type="component" value="Unassembled WGS sequence"/>
</dbReference>